<dbReference type="HOGENOM" id="CLU_1260789_0_0_0"/>
<gene>
    <name evidence="1" type="ordered locus">Sthe_2832</name>
</gene>
<dbReference type="RefSeq" id="WP_012873281.1">
    <property type="nucleotide sequence ID" value="NC_013524.1"/>
</dbReference>
<dbReference type="EMBL" id="CP001824">
    <property type="protein sequence ID" value="ACZ40245.1"/>
    <property type="molecule type" value="Genomic_DNA"/>
</dbReference>
<dbReference type="OrthoDB" id="9871429at2"/>
<evidence type="ECO:0000313" key="1">
    <source>
        <dbReference type="EMBL" id="ACZ40245.1"/>
    </source>
</evidence>
<protein>
    <submittedName>
        <fullName evidence="1">Uncharacterized protein</fullName>
    </submittedName>
</protein>
<organism evidence="1 2">
    <name type="scientific">Sphaerobacter thermophilus (strain ATCC 49802 / DSM 20745 / KCCM 41009 / NCIMB 13125 / S 6022)</name>
    <dbReference type="NCBI Taxonomy" id="479434"/>
    <lineage>
        <taxon>Bacteria</taxon>
        <taxon>Pseudomonadati</taxon>
        <taxon>Thermomicrobiota</taxon>
        <taxon>Thermomicrobia</taxon>
        <taxon>Sphaerobacterales</taxon>
        <taxon>Sphaerobacterineae</taxon>
        <taxon>Sphaerobacteraceae</taxon>
        <taxon>Sphaerobacter</taxon>
    </lineage>
</organism>
<keyword evidence="2" id="KW-1185">Reference proteome</keyword>
<dbReference type="Proteomes" id="UP000002027">
    <property type="component" value="Chromosome 2"/>
</dbReference>
<dbReference type="AlphaFoldDB" id="D1C8V2"/>
<proteinExistence type="predicted"/>
<accession>D1C8V2</accession>
<reference evidence="2" key="1">
    <citation type="submission" date="2009-11" db="EMBL/GenBank/DDBJ databases">
        <title>The complete chromosome 2 of Sphaerobacter thermophilus DSM 20745.</title>
        <authorList>
            <person name="Lucas S."/>
            <person name="Copeland A."/>
            <person name="Lapidus A."/>
            <person name="Glavina del Rio T."/>
            <person name="Dalin E."/>
            <person name="Tice H."/>
            <person name="Bruce D."/>
            <person name="Goodwin L."/>
            <person name="Pitluck S."/>
            <person name="Kyrpides N."/>
            <person name="Mavromatis K."/>
            <person name="Ivanova N."/>
            <person name="Mikhailova N."/>
            <person name="LaButti K.M."/>
            <person name="Clum A."/>
            <person name="Sun H.I."/>
            <person name="Brettin T."/>
            <person name="Detter J.C."/>
            <person name="Han C."/>
            <person name="Larimer F."/>
            <person name="Land M."/>
            <person name="Hauser L."/>
            <person name="Markowitz V."/>
            <person name="Cheng J.F."/>
            <person name="Hugenholtz P."/>
            <person name="Woyke T."/>
            <person name="Wu D."/>
            <person name="Steenblock K."/>
            <person name="Schneider S."/>
            <person name="Pukall R."/>
            <person name="Goeker M."/>
            <person name="Klenk H.P."/>
            <person name="Eisen J.A."/>
        </authorList>
    </citation>
    <scope>NUCLEOTIDE SEQUENCE [LARGE SCALE GENOMIC DNA]</scope>
    <source>
        <strain evidence="2">ATCC 49802 / DSM 20745 / S 6022</strain>
    </source>
</reference>
<reference evidence="1 2" key="2">
    <citation type="journal article" date="2010" name="Stand. Genomic Sci.">
        <title>Complete genome sequence of Desulfohalobium retbaense type strain (HR(100)).</title>
        <authorList>
            <person name="Spring S."/>
            <person name="Nolan M."/>
            <person name="Lapidus A."/>
            <person name="Glavina Del Rio T."/>
            <person name="Copeland A."/>
            <person name="Tice H."/>
            <person name="Cheng J.F."/>
            <person name="Lucas S."/>
            <person name="Land M."/>
            <person name="Chen F."/>
            <person name="Bruce D."/>
            <person name="Goodwin L."/>
            <person name="Pitluck S."/>
            <person name="Ivanova N."/>
            <person name="Mavromatis K."/>
            <person name="Mikhailova N."/>
            <person name="Pati A."/>
            <person name="Chen A."/>
            <person name="Palaniappan K."/>
            <person name="Hauser L."/>
            <person name="Chang Y.J."/>
            <person name="Jeffries C.D."/>
            <person name="Munk C."/>
            <person name="Kiss H."/>
            <person name="Chain P."/>
            <person name="Han C."/>
            <person name="Brettin T."/>
            <person name="Detter J.C."/>
            <person name="Schuler E."/>
            <person name="Goker M."/>
            <person name="Rohde M."/>
            <person name="Bristow J."/>
            <person name="Eisen J.A."/>
            <person name="Markowitz V."/>
            <person name="Hugenholtz P."/>
            <person name="Kyrpides N.C."/>
            <person name="Klenk H.P."/>
        </authorList>
    </citation>
    <scope>NUCLEOTIDE SEQUENCE [LARGE SCALE GENOMIC DNA]</scope>
    <source>
        <strain evidence="2">ATCC 49802 / DSM 20745 / S 6022</strain>
    </source>
</reference>
<name>D1C8V2_SPHTD</name>
<sequence length="219" mass="24685">MTAGRRRSYLDADVEQEIRRLALHDANAPEIRRTLEQNATIKDRLPTERTIYRIVREMRPADPSGPWSPATADPQEAALVLDVLRAAIIETQGRTQGFTNAEAEQVVRLRTMRPDLPAYEAFILARDYLARRANQQPTDDLDSYLVFAPWQGPDAAEAYAEAIEQGWAQPIAYGFVRYPDGTVKCVSRAGFQDALDSALERAGWVKQGNRWVDPSAKRE</sequence>
<dbReference type="STRING" id="479434.Sthe_2832"/>
<dbReference type="KEGG" id="sti:Sthe_2832"/>
<evidence type="ECO:0000313" key="2">
    <source>
        <dbReference type="Proteomes" id="UP000002027"/>
    </source>
</evidence>
<dbReference type="InParanoid" id="D1C8V2"/>